<comment type="catalytic activity">
    <reaction evidence="5 6">
        <text>cytidine(34) in tRNA(Ile2) + L-lysine + ATP = lysidine(34) in tRNA(Ile2) + AMP + diphosphate + H(+)</text>
        <dbReference type="Rhea" id="RHEA:43744"/>
        <dbReference type="Rhea" id="RHEA-COMP:10625"/>
        <dbReference type="Rhea" id="RHEA-COMP:10670"/>
        <dbReference type="ChEBI" id="CHEBI:15378"/>
        <dbReference type="ChEBI" id="CHEBI:30616"/>
        <dbReference type="ChEBI" id="CHEBI:32551"/>
        <dbReference type="ChEBI" id="CHEBI:33019"/>
        <dbReference type="ChEBI" id="CHEBI:82748"/>
        <dbReference type="ChEBI" id="CHEBI:83665"/>
        <dbReference type="ChEBI" id="CHEBI:456215"/>
        <dbReference type="EC" id="6.3.4.19"/>
    </reaction>
</comment>
<dbReference type="EC" id="6.3.4.19" evidence="6"/>
<dbReference type="PATRIC" id="fig|926566.3.peg.730"/>
<sequence length="370" mass="39823">MESMPKSENKPADLPLNRALFRSGDRVAVGVSSGADSTALLLALHEQATALGIGVSAAHLHHGIRGEEADGDLAFLRNLCTQRDIPLHVEHAAVVAGQPAGTDATSRARQGERESLEEAARNARLAFFDRLLAAGTATAIATAHTQDDQAETVIMKLLRGAWTEGLGGISPVVDRDSGRILRPLLGATRQQVVAFLNAHNQSWREDSSNASDKHTRNRVRAHLMPLLREFNPSIAATLTATAQLAREEHSRWQPEIARLLTQLALPGKPVRGGGRAVGTAPGEDSLAFELERLRSLDLPTRRRLLRAATERMGVRLGAAETLRLLQLAGLAPADAPPDPTVPSKPNSRLDFAGGLRAERSLRELRLSRTA</sequence>
<accession>I3ZCV4</accession>
<comment type="function">
    <text evidence="6">Ligates lysine onto the cytidine present at position 34 of the AUA codon-specific tRNA(Ile) that contains the anticodon CAU, in an ATP-dependent manner. Cytidine is converted to lysidine, thus changing the amino acid specificity of the tRNA from methionine to isoleucine.</text>
</comment>
<evidence type="ECO:0000256" key="2">
    <source>
        <dbReference type="ARBA" id="ARBA00022694"/>
    </source>
</evidence>
<gene>
    <name evidence="6" type="primary">tilS</name>
    <name evidence="9" type="ordered locus">Terro_0737</name>
</gene>
<dbReference type="InterPro" id="IPR012795">
    <property type="entry name" value="tRNA_Ile_lys_synt_N"/>
</dbReference>
<name>I3ZCV4_TERRK</name>
<dbReference type="InterPro" id="IPR012094">
    <property type="entry name" value="tRNA_Ile_lys_synt"/>
</dbReference>
<reference evidence="9 10" key="1">
    <citation type="submission" date="2012-06" db="EMBL/GenBank/DDBJ databases">
        <title>Complete genome of Terriglobus roseus DSM 18391.</title>
        <authorList>
            <consortium name="US DOE Joint Genome Institute (JGI-PGF)"/>
            <person name="Lucas S."/>
            <person name="Copeland A."/>
            <person name="Lapidus A."/>
            <person name="Glavina del Rio T."/>
            <person name="Dalin E."/>
            <person name="Tice H."/>
            <person name="Bruce D."/>
            <person name="Goodwin L."/>
            <person name="Pitluck S."/>
            <person name="Peters L."/>
            <person name="Mikhailova N."/>
            <person name="Munk A.C.C."/>
            <person name="Kyrpides N."/>
            <person name="Mavromatis K."/>
            <person name="Ivanova N."/>
            <person name="Brettin T."/>
            <person name="Detter J.C."/>
            <person name="Han C."/>
            <person name="Larimer F."/>
            <person name="Land M."/>
            <person name="Hauser L."/>
            <person name="Markowitz V."/>
            <person name="Cheng J.-F."/>
            <person name="Hugenholtz P."/>
            <person name="Woyke T."/>
            <person name="Wu D."/>
            <person name="Brambilla E."/>
            <person name="Klenk H.-P."/>
            <person name="Eisen J.A."/>
        </authorList>
    </citation>
    <scope>NUCLEOTIDE SEQUENCE [LARGE SCALE GENOMIC DNA]</scope>
    <source>
        <strain evidence="10">DSM 18391 / NRRL B-41598 / KBS 63</strain>
    </source>
</reference>
<dbReference type="PANTHER" id="PTHR43033">
    <property type="entry name" value="TRNA(ILE)-LYSIDINE SYNTHASE-RELATED"/>
    <property type="match status" value="1"/>
</dbReference>
<dbReference type="KEGG" id="trs:Terro_0737"/>
<dbReference type="InterPro" id="IPR014729">
    <property type="entry name" value="Rossmann-like_a/b/a_fold"/>
</dbReference>
<keyword evidence="2 6" id="KW-0819">tRNA processing</keyword>
<evidence type="ECO:0000256" key="6">
    <source>
        <dbReference type="HAMAP-Rule" id="MF_01161"/>
    </source>
</evidence>
<dbReference type="HOGENOM" id="CLU_018869_0_0_0"/>
<dbReference type="Pfam" id="PF01171">
    <property type="entry name" value="ATP_bind_3"/>
    <property type="match status" value="1"/>
</dbReference>
<protein>
    <recommendedName>
        <fullName evidence="6">tRNA(Ile)-lysidine synthase</fullName>
        <ecNumber evidence="6">6.3.4.19</ecNumber>
    </recommendedName>
    <alternativeName>
        <fullName evidence="6">tRNA(Ile)-2-lysyl-cytidine synthase</fullName>
    </alternativeName>
    <alternativeName>
        <fullName evidence="6">tRNA(Ile)-lysidine synthetase</fullName>
    </alternativeName>
</protein>
<dbReference type="PANTHER" id="PTHR43033:SF1">
    <property type="entry name" value="TRNA(ILE)-LYSIDINE SYNTHASE-RELATED"/>
    <property type="match status" value="1"/>
</dbReference>
<keyword evidence="10" id="KW-1185">Reference proteome</keyword>
<evidence type="ECO:0000256" key="5">
    <source>
        <dbReference type="ARBA" id="ARBA00048539"/>
    </source>
</evidence>
<dbReference type="HAMAP" id="MF_01161">
    <property type="entry name" value="tRNA_Ile_lys_synt"/>
    <property type="match status" value="1"/>
</dbReference>
<keyword evidence="4" id="KW-0067">ATP-binding</keyword>
<dbReference type="eggNOG" id="COG0037">
    <property type="taxonomic scope" value="Bacteria"/>
</dbReference>
<evidence type="ECO:0000256" key="4">
    <source>
        <dbReference type="ARBA" id="ARBA00022840"/>
    </source>
</evidence>
<dbReference type="GO" id="GO:0032267">
    <property type="term" value="F:tRNA(Ile)-lysidine synthase activity"/>
    <property type="evidence" value="ECO:0007669"/>
    <property type="project" value="UniProtKB-EC"/>
</dbReference>
<dbReference type="AlphaFoldDB" id="I3ZCV4"/>
<evidence type="ECO:0000259" key="8">
    <source>
        <dbReference type="Pfam" id="PF01171"/>
    </source>
</evidence>
<proteinExistence type="inferred from homology"/>
<evidence type="ECO:0000313" key="10">
    <source>
        <dbReference type="Proteomes" id="UP000006056"/>
    </source>
</evidence>
<evidence type="ECO:0000256" key="1">
    <source>
        <dbReference type="ARBA" id="ARBA00022598"/>
    </source>
</evidence>
<evidence type="ECO:0000313" key="9">
    <source>
        <dbReference type="EMBL" id="AFL87072.1"/>
    </source>
</evidence>
<comment type="similarity">
    <text evidence="6">Belongs to the tRNA(Ile)-lysidine synthase family.</text>
</comment>
<dbReference type="NCBIfam" id="TIGR02432">
    <property type="entry name" value="lysidine_TilS_N"/>
    <property type="match status" value="1"/>
</dbReference>
<dbReference type="Gene3D" id="3.40.50.620">
    <property type="entry name" value="HUPs"/>
    <property type="match status" value="1"/>
</dbReference>
<feature type="region of interest" description="Disordered" evidence="7">
    <location>
        <begin position="332"/>
        <end position="352"/>
    </location>
</feature>
<keyword evidence="1 6" id="KW-0436">Ligase</keyword>
<dbReference type="GO" id="GO:0006400">
    <property type="term" value="P:tRNA modification"/>
    <property type="evidence" value="ECO:0007669"/>
    <property type="project" value="UniProtKB-UniRule"/>
</dbReference>
<keyword evidence="3" id="KW-0547">Nucleotide-binding</keyword>
<dbReference type="STRING" id="926566.Terro_0737"/>
<dbReference type="GO" id="GO:0005737">
    <property type="term" value="C:cytoplasm"/>
    <property type="evidence" value="ECO:0007669"/>
    <property type="project" value="UniProtKB-SubCell"/>
</dbReference>
<comment type="subcellular location">
    <subcellularLocation>
        <location evidence="6">Cytoplasm</location>
    </subcellularLocation>
</comment>
<comment type="caution">
    <text evidence="6">Lacks conserved residue(s) required for the propagation of feature annotation.</text>
</comment>
<dbReference type="EMBL" id="CP003379">
    <property type="protein sequence ID" value="AFL87072.1"/>
    <property type="molecule type" value="Genomic_DNA"/>
</dbReference>
<evidence type="ECO:0000256" key="3">
    <source>
        <dbReference type="ARBA" id="ARBA00022741"/>
    </source>
</evidence>
<keyword evidence="6" id="KW-0963">Cytoplasm</keyword>
<dbReference type="Proteomes" id="UP000006056">
    <property type="component" value="Chromosome"/>
</dbReference>
<dbReference type="InterPro" id="IPR011063">
    <property type="entry name" value="TilS/TtcA_N"/>
</dbReference>
<organism evidence="9 10">
    <name type="scientific">Terriglobus roseus (strain DSM 18391 / NRRL B-41598 / KBS 63)</name>
    <dbReference type="NCBI Taxonomy" id="926566"/>
    <lineage>
        <taxon>Bacteria</taxon>
        <taxon>Pseudomonadati</taxon>
        <taxon>Acidobacteriota</taxon>
        <taxon>Terriglobia</taxon>
        <taxon>Terriglobales</taxon>
        <taxon>Acidobacteriaceae</taxon>
        <taxon>Terriglobus</taxon>
    </lineage>
</organism>
<dbReference type="SUPFAM" id="SSF52402">
    <property type="entry name" value="Adenine nucleotide alpha hydrolases-like"/>
    <property type="match status" value="1"/>
</dbReference>
<evidence type="ECO:0000256" key="7">
    <source>
        <dbReference type="SAM" id="MobiDB-lite"/>
    </source>
</evidence>
<dbReference type="CDD" id="cd01992">
    <property type="entry name" value="TilS_N"/>
    <property type="match status" value="1"/>
</dbReference>
<dbReference type="GO" id="GO:0005524">
    <property type="term" value="F:ATP binding"/>
    <property type="evidence" value="ECO:0007669"/>
    <property type="project" value="UniProtKB-KW"/>
</dbReference>
<feature type="domain" description="tRNA(Ile)-lysidine/2-thiocytidine synthase N-terminal" evidence="8">
    <location>
        <begin position="27"/>
        <end position="221"/>
    </location>
</feature>